<comment type="caution">
    <text evidence="1">The sequence shown here is derived from an EMBL/GenBank/DDBJ whole genome shotgun (WGS) entry which is preliminary data.</text>
</comment>
<evidence type="ECO:0000313" key="1">
    <source>
        <dbReference type="EMBL" id="KAL0941359.1"/>
    </source>
</evidence>
<protein>
    <submittedName>
        <fullName evidence="1">Uncharacterized protein</fullName>
    </submittedName>
</protein>
<proteinExistence type="predicted"/>
<reference evidence="1 2" key="1">
    <citation type="journal article" date="2020" name="Phytopathology">
        <title>Genome Sequence Resources of Colletotrichum truncatum, C. plurivorum, C. musicola, and C. sojae: Four Species Pathogenic to Soybean (Glycine max).</title>
        <authorList>
            <person name="Rogerio F."/>
            <person name="Boufleur T.R."/>
            <person name="Ciampi-Guillardi M."/>
            <person name="Sukno S.A."/>
            <person name="Thon M.R."/>
            <person name="Massola Junior N.S."/>
            <person name="Baroncelli R."/>
        </authorList>
    </citation>
    <scope>NUCLEOTIDE SEQUENCE [LARGE SCALE GENOMIC DNA]</scope>
    <source>
        <strain evidence="1 2">CMES1059</strain>
    </source>
</reference>
<keyword evidence="2" id="KW-1185">Reference proteome</keyword>
<dbReference type="EMBL" id="VUJX02000002">
    <property type="protein sequence ID" value="KAL0941359.1"/>
    <property type="molecule type" value="Genomic_DNA"/>
</dbReference>
<accession>A0ACC3ZB78</accession>
<organism evidence="1 2">
    <name type="scientific">Colletotrichum truncatum</name>
    <name type="common">Anthracnose fungus</name>
    <name type="synonym">Colletotrichum capsici</name>
    <dbReference type="NCBI Taxonomy" id="5467"/>
    <lineage>
        <taxon>Eukaryota</taxon>
        <taxon>Fungi</taxon>
        <taxon>Dikarya</taxon>
        <taxon>Ascomycota</taxon>
        <taxon>Pezizomycotina</taxon>
        <taxon>Sordariomycetes</taxon>
        <taxon>Hypocreomycetidae</taxon>
        <taxon>Glomerellales</taxon>
        <taxon>Glomerellaceae</taxon>
        <taxon>Colletotrichum</taxon>
        <taxon>Colletotrichum truncatum species complex</taxon>
    </lineage>
</organism>
<dbReference type="Proteomes" id="UP000805649">
    <property type="component" value="Unassembled WGS sequence"/>
</dbReference>
<sequence length="49" mass="5387">MQKFACYSKSIREIHKISSGQPASLTRAGIRCPRVTLSRLASVALPRNS</sequence>
<name>A0ACC3ZB78_COLTU</name>
<evidence type="ECO:0000313" key="2">
    <source>
        <dbReference type="Proteomes" id="UP000805649"/>
    </source>
</evidence>
<gene>
    <name evidence="1" type="ORF">CTRU02_204122</name>
</gene>